<keyword evidence="6 10" id="KW-0472">Membrane</keyword>
<sequence length="949" mass="103756">MMALLGPPVLLLALVASEVHCLPWFINVSESQGPGTILKSFPFNCTLHMPILELIHVKPPTTFFNPPSLTRWHGIYMGMVTLSSSARLDALAVNHYELQLRFTCGNYVMEGLLFVDVQRDPGYSSCAGRFASPAGEIIQVRETVTPGTQLYTLLLPGVELQRAQISIISAQDPPYFPGPFSINGQGWLLAPSQGLKGQGQKVFQLQILVTFGQNRSCHGTLKVKVLPAPSSQISFLQQAPNITIREDLAPGSEVVQVRARGFDVRYEILSPVPCPLFSIGRGEGHWGGGCVRNASVAGPERPVLPPRPPEKRGWSQGRLGRGGCLGAGLELEGSSEMVARVARLSALPLRWIPCEDGDPTELGAGLNSAFPPLSRPVDGLVRTAAPLESALARGAGAAVTRLRVKAYERLRPRASVELDLTVNVRSVNRWPPRCLPAMLVTEIRETTLVGTVLNTFTCTDPDSSGSTLDYKLRFYSPPGLASLCLRDRALEVNATLDCDAPGACFQHAASILVLNGDQPLTEVPVLVMVTPVNEFSPACVPHTFRIREDAGPYTLLGSVVGMDKDYPHNSVEYFISGGPSTFSVDRLSGEIHLLGSLDYELQKSYRLTVLVTDHSQDQDPTQRRSGSCTITIEVEDVNDHSPECQPPFQELTIYTPLGRSVEVTKVSCWVPQEPQRLTFSYSIVGGEGHGGHQAVGEGAGQGQQWFPSSATLFSGTSQSRFSLQGAILVYNDITLGPPWPEQPHSYELLIRVADSGPSIPHLSTTATIIVHVVPWNASTAATRIHRVTVPSMMTPLLVTDTEVFWQPEPWFVVVLTVTSALFLLALGWLFSRLFQGLAQMLQTPNKPAHELLLNSIQGTEESIEGFMEAPRMEMPQAPSSVMSLEHFDGRAQDPREPPSSQTTLHLGPLSLLSPSQYFLLHQAFTLYFFPEWGLFSPPFTFQLMFLKHL</sequence>
<keyword evidence="2 10" id="KW-0812">Transmembrane</keyword>
<keyword evidence="5 10" id="KW-1133">Transmembrane helix</keyword>
<keyword evidence="13" id="KW-1185">Reference proteome</keyword>
<dbReference type="InterPro" id="IPR020894">
    <property type="entry name" value="Cadherin_CS"/>
</dbReference>
<dbReference type="SMART" id="SM00112">
    <property type="entry name" value="CA"/>
    <property type="match status" value="2"/>
</dbReference>
<feature type="transmembrane region" description="Helical" evidence="10">
    <location>
        <begin position="810"/>
        <end position="830"/>
    </location>
</feature>
<evidence type="ECO:0000256" key="7">
    <source>
        <dbReference type="ARBA" id="ARBA00023180"/>
    </source>
</evidence>
<protein>
    <submittedName>
        <fullName evidence="14">Cadherin-related family member 4 isoform X1</fullName>
    </submittedName>
</protein>
<evidence type="ECO:0000256" key="10">
    <source>
        <dbReference type="SAM" id="Phobius"/>
    </source>
</evidence>
<name>A0ABM4XG93_VULVU</name>
<keyword evidence="4 8" id="KW-0106">Calcium</keyword>
<feature type="domain" description="Cadherin" evidence="12">
    <location>
        <begin position="538"/>
        <end position="648"/>
    </location>
</feature>
<dbReference type="RefSeq" id="XP_072577063.1">
    <property type="nucleotide sequence ID" value="XM_072720962.1"/>
</dbReference>
<feature type="chain" id="PRO_5046728246" evidence="11">
    <location>
        <begin position="22"/>
        <end position="949"/>
    </location>
</feature>
<evidence type="ECO:0000256" key="9">
    <source>
        <dbReference type="SAM" id="MobiDB-lite"/>
    </source>
</evidence>
<evidence type="ECO:0000256" key="5">
    <source>
        <dbReference type="ARBA" id="ARBA00022989"/>
    </source>
</evidence>
<evidence type="ECO:0000313" key="14">
    <source>
        <dbReference type="RefSeq" id="XP_072577063.1"/>
    </source>
</evidence>
<dbReference type="PANTHER" id="PTHR24028:SF123">
    <property type="entry name" value="CADHERIN-RELATED FAMILY MEMBER 4"/>
    <property type="match status" value="1"/>
</dbReference>
<evidence type="ECO:0000256" key="4">
    <source>
        <dbReference type="ARBA" id="ARBA00022837"/>
    </source>
</evidence>
<evidence type="ECO:0000256" key="3">
    <source>
        <dbReference type="ARBA" id="ARBA00022737"/>
    </source>
</evidence>
<dbReference type="Gene3D" id="2.60.40.60">
    <property type="entry name" value="Cadherins"/>
    <property type="match status" value="2"/>
</dbReference>
<feature type="signal peptide" evidence="11">
    <location>
        <begin position="1"/>
        <end position="21"/>
    </location>
</feature>
<keyword evidence="11" id="KW-0732">Signal</keyword>
<dbReference type="Pfam" id="PF00028">
    <property type="entry name" value="Cadherin"/>
    <property type="match status" value="1"/>
</dbReference>
<evidence type="ECO:0000256" key="2">
    <source>
        <dbReference type="ARBA" id="ARBA00022692"/>
    </source>
</evidence>
<dbReference type="PANTHER" id="PTHR24028">
    <property type="entry name" value="CADHERIN-87A"/>
    <property type="match status" value="1"/>
</dbReference>
<dbReference type="CDD" id="cd11304">
    <property type="entry name" value="Cadherin_repeat"/>
    <property type="match status" value="3"/>
</dbReference>
<evidence type="ECO:0000256" key="11">
    <source>
        <dbReference type="SAM" id="SignalP"/>
    </source>
</evidence>
<dbReference type="InterPro" id="IPR015919">
    <property type="entry name" value="Cadherin-like_sf"/>
</dbReference>
<organism evidence="13 14">
    <name type="scientific">Vulpes vulpes</name>
    <name type="common">Red fox</name>
    <dbReference type="NCBI Taxonomy" id="9627"/>
    <lineage>
        <taxon>Eukaryota</taxon>
        <taxon>Metazoa</taxon>
        <taxon>Chordata</taxon>
        <taxon>Craniata</taxon>
        <taxon>Vertebrata</taxon>
        <taxon>Euteleostomi</taxon>
        <taxon>Mammalia</taxon>
        <taxon>Eutheria</taxon>
        <taxon>Laurasiatheria</taxon>
        <taxon>Carnivora</taxon>
        <taxon>Caniformia</taxon>
        <taxon>Canidae</taxon>
        <taxon>Vulpes</taxon>
    </lineage>
</organism>
<dbReference type="InterPro" id="IPR002126">
    <property type="entry name" value="Cadherin-like_dom"/>
</dbReference>
<dbReference type="InterPro" id="IPR050174">
    <property type="entry name" value="Protocadherin/Cadherin-CA"/>
</dbReference>
<evidence type="ECO:0000256" key="8">
    <source>
        <dbReference type="PROSITE-ProRule" id="PRU00043"/>
    </source>
</evidence>
<proteinExistence type="predicted"/>
<feature type="domain" description="Cadherin" evidence="12">
    <location>
        <begin position="679"/>
        <end position="792"/>
    </location>
</feature>
<reference evidence="14" key="1">
    <citation type="submission" date="2025-08" db="UniProtKB">
        <authorList>
            <consortium name="RefSeq"/>
        </authorList>
    </citation>
    <scope>IDENTIFICATION</scope>
    <source>
        <tissue evidence="14">Cell line</tissue>
    </source>
</reference>
<dbReference type="GeneID" id="112911367"/>
<dbReference type="PROSITE" id="PS00232">
    <property type="entry name" value="CADHERIN_1"/>
    <property type="match status" value="1"/>
</dbReference>
<feature type="region of interest" description="Disordered" evidence="9">
    <location>
        <begin position="297"/>
        <end position="317"/>
    </location>
</feature>
<keyword evidence="3" id="KW-0677">Repeat</keyword>
<evidence type="ECO:0000313" key="13">
    <source>
        <dbReference type="Proteomes" id="UP001652641"/>
    </source>
</evidence>
<evidence type="ECO:0000256" key="6">
    <source>
        <dbReference type="ARBA" id="ARBA00023136"/>
    </source>
</evidence>
<comment type="subcellular location">
    <subcellularLocation>
        <location evidence="1">Membrane</location>
        <topology evidence="1">Single-pass membrane protein</topology>
    </subcellularLocation>
</comment>
<keyword evidence="7" id="KW-0325">Glycoprotein</keyword>
<evidence type="ECO:0000259" key="12">
    <source>
        <dbReference type="PROSITE" id="PS50268"/>
    </source>
</evidence>
<evidence type="ECO:0000256" key="1">
    <source>
        <dbReference type="ARBA" id="ARBA00004167"/>
    </source>
</evidence>
<gene>
    <name evidence="14" type="primary">CDHR4</name>
</gene>
<dbReference type="SUPFAM" id="SSF49313">
    <property type="entry name" value="Cadherin-like"/>
    <property type="match status" value="2"/>
</dbReference>
<accession>A0ABM4XG93</accession>
<dbReference type="PROSITE" id="PS50268">
    <property type="entry name" value="CADHERIN_2"/>
    <property type="match status" value="2"/>
</dbReference>
<dbReference type="Proteomes" id="UP001652641">
    <property type="component" value="Chromosome 9"/>
</dbReference>
<dbReference type="PRINTS" id="PR00205">
    <property type="entry name" value="CADHERIN"/>
</dbReference>